<evidence type="ECO:0000256" key="1">
    <source>
        <dbReference type="ARBA" id="ARBA00009477"/>
    </source>
</evidence>
<dbReference type="Pfam" id="PF25944">
    <property type="entry name" value="Beta-barrel_RND"/>
    <property type="match status" value="1"/>
</dbReference>
<comment type="similarity">
    <text evidence="1">Belongs to the membrane fusion protein (MFP) (TC 8.A.1) family.</text>
</comment>
<dbReference type="InterPro" id="IPR058626">
    <property type="entry name" value="MdtA-like_b-barrel"/>
</dbReference>
<protein>
    <submittedName>
        <fullName evidence="7">RND transporter MFP subunit</fullName>
    </submittedName>
</protein>
<gene>
    <name evidence="7" type="ORF">CQ12_25815</name>
</gene>
<dbReference type="Pfam" id="PF25876">
    <property type="entry name" value="HH_MFP_RND"/>
    <property type="match status" value="1"/>
</dbReference>
<dbReference type="Gene3D" id="2.40.30.170">
    <property type="match status" value="1"/>
</dbReference>
<feature type="domain" description="Multidrug resistance protein MdtA-like beta-barrel" evidence="5">
    <location>
        <begin position="205"/>
        <end position="289"/>
    </location>
</feature>
<dbReference type="STRING" id="280332.CQ12_25815"/>
<accession>A0A0R3KF63</accession>
<dbReference type="OrthoDB" id="9816569at2"/>
<dbReference type="RefSeq" id="WP_057840543.1">
    <property type="nucleotide sequence ID" value="NZ_LLXZ01000219.1"/>
</dbReference>
<dbReference type="InterPro" id="IPR006143">
    <property type="entry name" value="RND_pump_MFP"/>
</dbReference>
<keyword evidence="2" id="KW-0732">Signal</keyword>
<comment type="caution">
    <text evidence="7">The sequence shown here is derived from an EMBL/GenBank/DDBJ whole genome shotgun (WGS) entry which is preliminary data.</text>
</comment>
<feature type="domain" description="Multidrug resistance protein MdtA-like alpha-helical hairpin" evidence="3">
    <location>
        <begin position="102"/>
        <end position="169"/>
    </location>
</feature>
<evidence type="ECO:0000259" key="3">
    <source>
        <dbReference type="Pfam" id="PF25876"/>
    </source>
</evidence>
<dbReference type="GO" id="GO:0030313">
    <property type="term" value="C:cell envelope"/>
    <property type="evidence" value="ECO:0007669"/>
    <property type="project" value="UniProtKB-SubCell"/>
</dbReference>
<dbReference type="Gene3D" id="1.10.287.470">
    <property type="entry name" value="Helix hairpin bin"/>
    <property type="match status" value="1"/>
</dbReference>
<feature type="chain" id="PRO_5006442060" evidence="2">
    <location>
        <begin position="25"/>
        <end position="373"/>
    </location>
</feature>
<sequence length="373" mass="39625">MEPIVRAIFTVLLLLVGVPSTAIAQSAQKPAAVPVRVITAERKPVVRMLDLVGRVEAVQRVEVRARITGYLEEVLFKEGDAIKEGAPLYRIEKGLFEAAVGQAEGALEKSQAAKQLTEVQLQRAQELLQKQVGTEVARDQALAADKSASATLILDQANLQTAKINLGYTDIASPISGKIGKTNITKGNVVSAQSGVLTTIVSLDPTYVEFPVSERELAAAQEEARAIDPTGIKPTVYFSDGKPYKHPGTINFINVTVNRGTDTVLVRATFPNPDGSLIDGQLVRVGLQKSTAEEKIAIPQSALISDQEGVYVFVADQGKATVRRIRTGGPSGTGVIVEQGLTGGEQVIVEGIQSLRPDAAVTTSASEPSPKRS</sequence>
<dbReference type="PANTHER" id="PTHR30158:SF3">
    <property type="entry name" value="MULTIDRUG EFFLUX PUMP SUBUNIT ACRA-RELATED"/>
    <property type="match status" value="1"/>
</dbReference>
<evidence type="ECO:0000313" key="7">
    <source>
        <dbReference type="EMBL" id="KRQ94224.1"/>
    </source>
</evidence>
<dbReference type="Pfam" id="PF25989">
    <property type="entry name" value="YknX_C"/>
    <property type="match status" value="1"/>
</dbReference>
<evidence type="ECO:0000256" key="2">
    <source>
        <dbReference type="SAM" id="SignalP"/>
    </source>
</evidence>
<feature type="domain" description="Multidrug resistance protein MdtA-like barrel-sandwich hybrid" evidence="4">
    <location>
        <begin position="60"/>
        <end position="193"/>
    </location>
</feature>
<dbReference type="EMBL" id="LLXZ01000219">
    <property type="protein sequence ID" value="KRQ94224.1"/>
    <property type="molecule type" value="Genomic_DNA"/>
</dbReference>
<dbReference type="AlphaFoldDB" id="A0A0R3KF63"/>
<dbReference type="Proteomes" id="UP000050863">
    <property type="component" value="Unassembled WGS sequence"/>
</dbReference>
<feature type="signal peptide" evidence="2">
    <location>
        <begin position="1"/>
        <end position="24"/>
    </location>
</feature>
<dbReference type="PANTHER" id="PTHR30158">
    <property type="entry name" value="ACRA/E-RELATED COMPONENT OF DRUG EFFLUX TRANSPORTER"/>
    <property type="match status" value="1"/>
</dbReference>
<dbReference type="Pfam" id="PF25917">
    <property type="entry name" value="BSH_RND"/>
    <property type="match status" value="1"/>
</dbReference>
<evidence type="ECO:0000259" key="6">
    <source>
        <dbReference type="Pfam" id="PF25989"/>
    </source>
</evidence>
<dbReference type="InterPro" id="IPR058637">
    <property type="entry name" value="YknX-like_C"/>
</dbReference>
<keyword evidence="8" id="KW-1185">Reference proteome</keyword>
<dbReference type="InterPro" id="IPR058625">
    <property type="entry name" value="MdtA-like_BSH"/>
</dbReference>
<dbReference type="GO" id="GO:0005886">
    <property type="term" value="C:plasma membrane"/>
    <property type="evidence" value="ECO:0007669"/>
    <property type="project" value="TreeGrafter"/>
</dbReference>
<dbReference type="InterPro" id="IPR058624">
    <property type="entry name" value="MdtA-like_HH"/>
</dbReference>
<dbReference type="GO" id="GO:0022857">
    <property type="term" value="F:transmembrane transporter activity"/>
    <property type="evidence" value="ECO:0007669"/>
    <property type="project" value="InterPro"/>
</dbReference>
<dbReference type="NCBIfam" id="TIGR01730">
    <property type="entry name" value="RND_mfp"/>
    <property type="match status" value="1"/>
</dbReference>
<dbReference type="Gene3D" id="2.40.420.20">
    <property type="match status" value="1"/>
</dbReference>
<evidence type="ECO:0000313" key="8">
    <source>
        <dbReference type="Proteomes" id="UP000050863"/>
    </source>
</evidence>
<dbReference type="GO" id="GO:0046677">
    <property type="term" value="P:response to antibiotic"/>
    <property type="evidence" value="ECO:0007669"/>
    <property type="project" value="TreeGrafter"/>
</dbReference>
<evidence type="ECO:0000259" key="5">
    <source>
        <dbReference type="Pfam" id="PF25944"/>
    </source>
</evidence>
<evidence type="ECO:0000259" key="4">
    <source>
        <dbReference type="Pfam" id="PF25917"/>
    </source>
</evidence>
<feature type="domain" description="YknX-like C-terminal permuted SH3-like" evidence="6">
    <location>
        <begin position="296"/>
        <end position="359"/>
    </location>
</feature>
<name>A0A0R3KF63_9BRAD</name>
<reference evidence="7 8" key="1">
    <citation type="submission" date="2014-03" db="EMBL/GenBank/DDBJ databases">
        <title>Bradyrhizobium valentinum sp. nov., isolated from effective nodules of Lupinus mariae-josephae, a lupine endemic of basic-lime soils in Eastern Spain.</title>
        <authorList>
            <person name="Duran D."/>
            <person name="Rey L."/>
            <person name="Navarro A."/>
            <person name="Busquets A."/>
            <person name="Imperial J."/>
            <person name="Ruiz-Argueso T."/>
        </authorList>
    </citation>
    <scope>NUCLEOTIDE SEQUENCE [LARGE SCALE GENOMIC DNA]</scope>
    <source>
        <strain evidence="7 8">PAC68</strain>
    </source>
</reference>
<proteinExistence type="inferred from homology"/>
<dbReference type="Gene3D" id="2.40.50.100">
    <property type="match status" value="1"/>
</dbReference>
<dbReference type="SUPFAM" id="SSF111369">
    <property type="entry name" value="HlyD-like secretion proteins"/>
    <property type="match status" value="1"/>
</dbReference>
<organism evidence="7 8">
    <name type="scientific">Bradyrhizobium jicamae</name>
    <dbReference type="NCBI Taxonomy" id="280332"/>
    <lineage>
        <taxon>Bacteria</taxon>
        <taxon>Pseudomonadati</taxon>
        <taxon>Pseudomonadota</taxon>
        <taxon>Alphaproteobacteria</taxon>
        <taxon>Hyphomicrobiales</taxon>
        <taxon>Nitrobacteraceae</taxon>
        <taxon>Bradyrhizobium</taxon>
    </lineage>
</organism>